<protein>
    <submittedName>
        <fullName evidence="4">Serine/threonine protein phosphatase PrpC/predicted Ser/Thr protein kinase</fullName>
    </submittedName>
</protein>
<dbReference type="InterPro" id="IPR036457">
    <property type="entry name" value="PPM-type-like_dom_sf"/>
</dbReference>
<dbReference type="GO" id="GO:0004674">
    <property type="term" value="F:protein serine/threonine kinase activity"/>
    <property type="evidence" value="ECO:0007669"/>
    <property type="project" value="TreeGrafter"/>
</dbReference>
<dbReference type="SMART" id="SM00331">
    <property type="entry name" value="PP2C_SIG"/>
    <property type="match status" value="1"/>
</dbReference>
<evidence type="ECO:0000256" key="1">
    <source>
        <dbReference type="SAM" id="Phobius"/>
    </source>
</evidence>
<dbReference type="RefSeq" id="WP_184463436.1">
    <property type="nucleotide sequence ID" value="NZ_JACHHW010000006.1"/>
</dbReference>
<dbReference type="PROSITE" id="PS51746">
    <property type="entry name" value="PPM_2"/>
    <property type="match status" value="1"/>
</dbReference>
<evidence type="ECO:0000313" key="4">
    <source>
        <dbReference type="EMBL" id="MBB5188247.1"/>
    </source>
</evidence>
<dbReference type="PANTHER" id="PTHR44167">
    <property type="entry name" value="OVARIAN-SPECIFIC SERINE/THREONINE-PROTEIN KINASE LOK-RELATED"/>
    <property type="match status" value="1"/>
</dbReference>
<evidence type="ECO:0000259" key="3">
    <source>
        <dbReference type="PROSITE" id="PS51746"/>
    </source>
</evidence>
<dbReference type="GO" id="GO:0005524">
    <property type="term" value="F:ATP binding"/>
    <property type="evidence" value="ECO:0007669"/>
    <property type="project" value="InterPro"/>
</dbReference>
<dbReference type="Pfam" id="PF00069">
    <property type="entry name" value="Pkinase"/>
    <property type="match status" value="1"/>
</dbReference>
<dbReference type="InterPro" id="IPR000719">
    <property type="entry name" value="Prot_kinase_dom"/>
</dbReference>
<dbReference type="Pfam" id="PF13672">
    <property type="entry name" value="PP2C_2"/>
    <property type="match status" value="1"/>
</dbReference>
<keyword evidence="5" id="KW-1185">Reference proteome</keyword>
<dbReference type="CDD" id="cd14014">
    <property type="entry name" value="STKc_PknB_like"/>
    <property type="match status" value="1"/>
</dbReference>
<comment type="caution">
    <text evidence="4">The sequence shown here is derived from an EMBL/GenBank/DDBJ whole genome shotgun (WGS) entry which is preliminary data.</text>
</comment>
<evidence type="ECO:0000259" key="2">
    <source>
        <dbReference type="PROSITE" id="PS50011"/>
    </source>
</evidence>
<gene>
    <name evidence="4" type="ORF">HNQ57_002526</name>
</gene>
<proteinExistence type="predicted"/>
<reference evidence="4 5" key="1">
    <citation type="submission" date="2020-08" db="EMBL/GenBank/DDBJ databases">
        <title>Genomic Encyclopedia of Type Strains, Phase IV (KMG-IV): sequencing the most valuable type-strain genomes for metagenomic binning, comparative biology and taxonomic classification.</title>
        <authorList>
            <person name="Goeker M."/>
        </authorList>
    </citation>
    <scope>NUCLEOTIDE SEQUENCE [LARGE SCALE GENOMIC DNA]</scope>
    <source>
        <strain evidence="4 5">DSM 25701</strain>
    </source>
</reference>
<dbReference type="PANTHER" id="PTHR44167:SF30">
    <property type="entry name" value="PHOSPHORYLASE KINASE"/>
    <property type="match status" value="1"/>
</dbReference>
<feature type="domain" description="Protein kinase" evidence="2">
    <location>
        <begin position="273"/>
        <end position="539"/>
    </location>
</feature>
<keyword evidence="1" id="KW-1133">Transmembrane helix</keyword>
<dbReference type="EMBL" id="JACHHW010000006">
    <property type="protein sequence ID" value="MBB5188247.1"/>
    <property type="molecule type" value="Genomic_DNA"/>
</dbReference>
<dbReference type="PROSITE" id="PS00109">
    <property type="entry name" value="PROTEIN_KINASE_TYR"/>
    <property type="match status" value="1"/>
</dbReference>
<dbReference type="Gene3D" id="1.10.510.10">
    <property type="entry name" value="Transferase(Phosphotransferase) domain 1"/>
    <property type="match status" value="1"/>
</dbReference>
<organism evidence="4 5">
    <name type="scientific">Zhongshania antarctica</name>
    <dbReference type="NCBI Taxonomy" id="641702"/>
    <lineage>
        <taxon>Bacteria</taxon>
        <taxon>Pseudomonadati</taxon>
        <taxon>Pseudomonadota</taxon>
        <taxon>Gammaproteobacteria</taxon>
        <taxon>Cellvibrionales</taxon>
        <taxon>Spongiibacteraceae</taxon>
        <taxon>Zhongshania</taxon>
    </lineage>
</organism>
<evidence type="ECO:0000313" key="5">
    <source>
        <dbReference type="Proteomes" id="UP000536640"/>
    </source>
</evidence>
<feature type="transmembrane region" description="Helical" evidence="1">
    <location>
        <begin position="553"/>
        <end position="571"/>
    </location>
</feature>
<dbReference type="SMART" id="SM00332">
    <property type="entry name" value="PP2Cc"/>
    <property type="match status" value="1"/>
</dbReference>
<dbReference type="InterPro" id="IPR011009">
    <property type="entry name" value="Kinase-like_dom_sf"/>
</dbReference>
<feature type="domain" description="PPM-type phosphatase" evidence="3">
    <location>
        <begin position="9"/>
        <end position="240"/>
    </location>
</feature>
<dbReference type="SUPFAM" id="SSF56112">
    <property type="entry name" value="Protein kinase-like (PK-like)"/>
    <property type="match status" value="1"/>
</dbReference>
<dbReference type="CDD" id="cd00143">
    <property type="entry name" value="PP2Cc"/>
    <property type="match status" value="1"/>
</dbReference>
<dbReference type="PROSITE" id="PS50011">
    <property type="entry name" value="PROTEIN_KINASE_DOM"/>
    <property type="match status" value="1"/>
</dbReference>
<dbReference type="Gene3D" id="3.60.40.10">
    <property type="entry name" value="PPM-type phosphatase domain"/>
    <property type="match status" value="1"/>
</dbReference>
<dbReference type="SUPFAM" id="SSF81606">
    <property type="entry name" value="PP2C-like"/>
    <property type="match status" value="1"/>
</dbReference>
<name>A0A840R5Y7_9GAMM</name>
<sequence>MKAKLLKVSAGQCSGAGRKPVNQDFHGLLIPAEAQLSAKGIAVAIADGISSSQVSQLASETAVKTFLSDYYCTSDAWSVKTSALKVLAASNAWLYAQTQNSPYRLDKDKGYICTFSAVVFKSNTAYVFHCGDTRVYRVLGDSLELLTQDHRRVVSEDVSYLSRALGMQSRLEMDHLELPIEPGDTYVLATDGVYEYVSDKAIAHAINTHEGDLDALAAQLLDEALKANSPDNLTLQIVRIEEVPDKQRDEVRQLLENLSPPPILSPRQNFEGYTIIRELHISSRSHVFLAADTLSGEHVVIKTPAAETRDNREHLETMLLEDWIGRRIDSVNVLRSIAPHSSQRYIYTVTEFVDGKSLFQWMLDNPTPAINEVRGIVEQIANGLRALHRLEIVHQDLRPQNIMIDSAGTVKIIDFGAAKVAGLAETCRRNLGVVGTMQYSAPEYFLDFDGSSRSDIFSLGVIVYQMLCGELPYGNEVCRASTRQAQARLAYKPLALVRADLPGWVDYAISQALQIQPEKRYQEVSEFVYDLQNPNSRYLNKAKPPIIERNPVLFWQVISAALLAVIAIQNIR</sequence>
<dbReference type="InterPro" id="IPR001932">
    <property type="entry name" value="PPM-type_phosphatase-like_dom"/>
</dbReference>
<keyword evidence="4" id="KW-0418">Kinase</keyword>
<accession>A0A840R5Y7</accession>
<keyword evidence="1" id="KW-0472">Membrane</keyword>
<dbReference type="InterPro" id="IPR008266">
    <property type="entry name" value="Tyr_kinase_AS"/>
</dbReference>
<keyword evidence="1" id="KW-0812">Transmembrane</keyword>
<dbReference type="Proteomes" id="UP000536640">
    <property type="component" value="Unassembled WGS sequence"/>
</dbReference>
<keyword evidence="4" id="KW-0808">Transferase</keyword>
<dbReference type="AlphaFoldDB" id="A0A840R5Y7"/>